<dbReference type="EMBL" id="KK198754">
    <property type="protein sequence ID" value="KCW85099.1"/>
    <property type="molecule type" value="Genomic_DNA"/>
</dbReference>
<dbReference type="InParanoid" id="A0A059D3N7"/>
<name>A0A059D3N7_EUCGR</name>
<dbReference type="AlphaFoldDB" id="A0A059D3N7"/>
<organism evidence="1">
    <name type="scientific">Eucalyptus grandis</name>
    <name type="common">Flooded gum</name>
    <dbReference type="NCBI Taxonomy" id="71139"/>
    <lineage>
        <taxon>Eukaryota</taxon>
        <taxon>Viridiplantae</taxon>
        <taxon>Streptophyta</taxon>
        <taxon>Embryophyta</taxon>
        <taxon>Tracheophyta</taxon>
        <taxon>Spermatophyta</taxon>
        <taxon>Magnoliopsida</taxon>
        <taxon>eudicotyledons</taxon>
        <taxon>Gunneridae</taxon>
        <taxon>Pentapetalae</taxon>
        <taxon>rosids</taxon>
        <taxon>malvids</taxon>
        <taxon>Myrtales</taxon>
        <taxon>Myrtaceae</taxon>
        <taxon>Myrtoideae</taxon>
        <taxon>Eucalypteae</taxon>
        <taxon>Eucalyptus</taxon>
    </lineage>
</organism>
<protein>
    <submittedName>
        <fullName evidence="1">Uncharacterized protein</fullName>
    </submittedName>
</protein>
<evidence type="ECO:0000313" key="1">
    <source>
        <dbReference type="EMBL" id="KCW85099.1"/>
    </source>
</evidence>
<sequence>MSRGKVQMKLIENLVYPHGVSQEGQGALRFSVMRTSASSLSTLPVASSRKVTCRCTGSRSTSSEPSMSRTFNERNLLKKLFDSDTNKLASF</sequence>
<gene>
    <name evidence="1" type="ORF">EUGRSUZ_B01934</name>
</gene>
<dbReference type="Gramene" id="KCW85099">
    <property type="protein sequence ID" value="KCW85099"/>
    <property type="gene ID" value="EUGRSUZ_B01934"/>
</dbReference>
<reference evidence="1" key="1">
    <citation type="submission" date="2013-07" db="EMBL/GenBank/DDBJ databases">
        <title>The genome of Eucalyptus grandis.</title>
        <authorList>
            <person name="Schmutz J."/>
            <person name="Hayes R."/>
            <person name="Myburg A."/>
            <person name="Tuskan G."/>
            <person name="Grattapaglia D."/>
            <person name="Rokhsar D.S."/>
        </authorList>
    </citation>
    <scope>NUCLEOTIDE SEQUENCE</scope>
    <source>
        <tissue evidence="1">Leaf extractions</tissue>
    </source>
</reference>
<proteinExistence type="predicted"/>
<accession>A0A059D3N7</accession>